<comment type="caution">
    <text evidence="2">The sequence shown here is derived from an EMBL/GenBank/DDBJ whole genome shotgun (WGS) entry which is preliminary data.</text>
</comment>
<sequence>MEQDQPLLSHSLACLPKSRSTEQPPDGSPTQHRCTTGVELPHSASQAEVMEGDSRLQAHSEPSHSSPGNIHTHSPANSSVTQQEGPGATGGSGEPGGRHCHAKHGDPEEPTPCTRETGGPGVLSYMARKVFALLLFLGSWKK</sequence>
<proteinExistence type="predicted"/>
<evidence type="ECO:0000256" key="1">
    <source>
        <dbReference type="SAM" id="MobiDB-lite"/>
    </source>
</evidence>
<feature type="compositionally biased region" description="Polar residues" evidence="1">
    <location>
        <begin position="63"/>
        <end position="83"/>
    </location>
</feature>
<dbReference type="EMBL" id="JAFDVH010000014">
    <property type="protein sequence ID" value="KAG7464470.1"/>
    <property type="molecule type" value="Genomic_DNA"/>
</dbReference>
<reference evidence="2" key="1">
    <citation type="submission" date="2021-01" db="EMBL/GenBank/DDBJ databases">
        <authorList>
            <person name="Zahm M."/>
            <person name="Roques C."/>
            <person name="Cabau C."/>
            <person name="Klopp C."/>
            <person name="Donnadieu C."/>
            <person name="Jouanno E."/>
            <person name="Lampietro C."/>
            <person name="Louis A."/>
            <person name="Herpin A."/>
            <person name="Echchiki A."/>
            <person name="Berthelot C."/>
            <person name="Parey E."/>
            <person name="Roest-Crollius H."/>
            <person name="Braasch I."/>
            <person name="Postlethwait J."/>
            <person name="Bobe J."/>
            <person name="Montfort J."/>
            <person name="Bouchez O."/>
            <person name="Begum T."/>
            <person name="Mejri S."/>
            <person name="Adams A."/>
            <person name="Chen W.-J."/>
            <person name="Guiguen Y."/>
        </authorList>
    </citation>
    <scope>NUCLEOTIDE SEQUENCE</scope>
    <source>
        <strain evidence="2">YG-15Mar2019-1</strain>
        <tissue evidence="2">Brain</tissue>
    </source>
</reference>
<accession>A0A9D3PND4</accession>
<dbReference type="AlphaFoldDB" id="A0A9D3PND4"/>
<feature type="compositionally biased region" description="Basic and acidic residues" evidence="1">
    <location>
        <begin position="52"/>
        <end position="62"/>
    </location>
</feature>
<organism evidence="2 3">
    <name type="scientific">Megalops atlanticus</name>
    <name type="common">Tarpon</name>
    <name type="synonym">Clupea gigantea</name>
    <dbReference type="NCBI Taxonomy" id="7932"/>
    <lineage>
        <taxon>Eukaryota</taxon>
        <taxon>Metazoa</taxon>
        <taxon>Chordata</taxon>
        <taxon>Craniata</taxon>
        <taxon>Vertebrata</taxon>
        <taxon>Euteleostomi</taxon>
        <taxon>Actinopterygii</taxon>
        <taxon>Neopterygii</taxon>
        <taxon>Teleostei</taxon>
        <taxon>Elopiformes</taxon>
        <taxon>Megalopidae</taxon>
        <taxon>Megalops</taxon>
    </lineage>
</organism>
<dbReference type="Proteomes" id="UP001046870">
    <property type="component" value="Chromosome 14"/>
</dbReference>
<evidence type="ECO:0000313" key="2">
    <source>
        <dbReference type="EMBL" id="KAG7464470.1"/>
    </source>
</evidence>
<gene>
    <name evidence="2" type="ORF">MATL_G00165930</name>
</gene>
<name>A0A9D3PND4_MEGAT</name>
<evidence type="ECO:0000313" key="3">
    <source>
        <dbReference type="Proteomes" id="UP001046870"/>
    </source>
</evidence>
<keyword evidence="3" id="KW-1185">Reference proteome</keyword>
<feature type="region of interest" description="Disordered" evidence="1">
    <location>
        <begin position="1"/>
        <end position="121"/>
    </location>
</feature>
<protein>
    <submittedName>
        <fullName evidence="2">Uncharacterized protein</fullName>
    </submittedName>
</protein>